<organism evidence="1 2">
    <name type="scientific">Streptomyces liliiviolaceus</name>
    <dbReference type="NCBI Taxonomy" id="2823109"/>
    <lineage>
        <taxon>Bacteria</taxon>
        <taxon>Bacillati</taxon>
        <taxon>Actinomycetota</taxon>
        <taxon>Actinomycetes</taxon>
        <taxon>Kitasatosporales</taxon>
        <taxon>Streptomycetaceae</taxon>
        <taxon>Streptomyces</taxon>
    </lineage>
</organism>
<reference evidence="1 2" key="1">
    <citation type="submission" date="2021-04" db="EMBL/GenBank/DDBJ databases">
        <authorList>
            <person name="Tang X."/>
            <person name="Zhou X."/>
            <person name="Chen X."/>
            <person name="Cernava T."/>
            <person name="Zhang C."/>
        </authorList>
    </citation>
    <scope>NUCLEOTIDE SEQUENCE [LARGE SCALE GENOMIC DNA]</scope>
    <source>
        <strain evidence="1 2">BH-SS-21</strain>
    </source>
</reference>
<comment type="caution">
    <text evidence="1">The sequence shown here is derived from an EMBL/GenBank/DDBJ whole genome shotgun (WGS) entry which is preliminary data.</text>
</comment>
<evidence type="ECO:0000313" key="1">
    <source>
        <dbReference type="EMBL" id="MBQ0850268.1"/>
    </source>
</evidence>
<accession>A0A940XV97</accession>
<keyword evidence="2" id="KW-1185">Reference proteome</keyword>
<gene>
    <name evidence="1" type="ORF">J8N05_18935</name>
</gene>
<dbReference type="AlphaFoldDB" id="A0A940XV97"/>
<dbReference type="RefSeq" id="WP_210884296.1">
    <property type="nucleotide sequence ID" value="NZ_JAGPYQ010000001.1"/>
</dbReference>
<proteinExistence type="predicted"/>
<dbReference type="EMBL" id="JAGPYQ010000001">
    <property type="protein sequence ID" value="MBQ0850268.1"/>
    <property type="molecule type" value="Genomic_DNA"/>
</dbReference>
<name>A0A940XV97_9ACTN</name>
<sequence>MPVYPSLTHALAEALVDVLWFVEGCEDEQIDPDDAVTVLEGVAHLVTQLSSDQRSEFIDLLSSMAAEEADPSRLAFLENFPEGFGFSEDDS</sequence>
<protein>
    <submittedName>
        <fullName evidence="1">Uncharacterized protein</fullName>
    </submittedName>
</protein>
<dbReference type="Proteomes" id="UP000677413">
    <property type="component" value="Unassembled WGS sequence"/>
</dbReference>
<evidence type="ECO:0000313" key="2">
    <source>
        <dbReference type="Proteomes" id="UP000677413"/>
    </source>
</evidence>